<dbReference type="AlphaFoldDB" id="A0A507BZ18"/>
<evidence type="ECO:0000313" key="4">
    <source>
        <dbReference type="Proteomes" id="UP000319731"/>
    </source>
</evidence>
<sequence length="231" mass="26321">MDTSTVPYVTNTPDYGPYNYAPFNRGNKLKRRDKEGGFPNSDRPSLWGATRVQEDFHFTHVGSRKILARKTGPKRSYDLDDDEPYASIKVDEIWTPPDKVEDVRKNKSLMHSLRSRHIKMLAETAIELIEREQGFNKLLNRLADVVHSDDPATHDKMNIEEGLNPKGLESLKAVRELVEENIGCGNEYIQQLGNIRNKLTRVYEQKKSLAKNVAPAKAKPRPSGNSHNGRR</sequence>
<name>A0A507BZ18_9FUNG</name>
<dbReference type="EMBL" id="QEAO01000016">
    <property type="protein sequence ID" value="TPX34047.1"/>
    <property type="molecule type" value="Genomic_DNA"/>
</dbReference>
<dbReference type="GeneID" id="42004443"/>
<protein>
    <recommendedName>
        <fullName evidence="2">Transcriptional regulatory protein RXT2 N-terminal domain-containing protein</fullName>
    </recommendedName>
</protein>
<proteinExistence type="predicted"/>
<comment type="caution">
    <text evidence="3">The sequence shown here is derived from an EMBL/GenBank/DDBJ whole genome shotgun (WGS) entry which is preliminary data.</text>
</comment>
<reference evidence="3 4" key="1">
    <citation type="journal article" date="2019" name="Sci. Rep.">
        <title>Comparative genomics of chytrid fungi reveal insights into the obligate biotrophic and pathogenic lifestyle of Synchytrium endobioticum.</title>
        <authorList>
            <person name="van de Vossenberg B.T.L.H."/>
            <person name="Warris S."/>
            <person name="Nguyen H.D.T."/>
            <person name="van Gent-Pelzer M.P.E."/>
            <person name="Joly D.L."/>
            <person name="van de Geest H.C."/>
            <person name="Bonants P.J.M."/>
            <person name="Smith D.S."/>
            <person name="Levesque C.A."/>
            <person name="van der Lee T.A.J."/>
        </authorList>
    </citation>
    <scope>NUCLEOTIDE SEQUENCE [LARGE SCALE GENOMIC DNA]</scope>
    <source>
        <strain evidence="3 4">JEL517</strain>
    </source>
</reference>
<evidence type="ECO:0000259" key="2">
    <source>
        <dbReference type="Pfam" id="PF08595"/>
    </source>
</evidence>
<dbReference type="Proteomes" id="UP000319731">
    <property type="component" value="Unassembled WGS sequence"/>
</dbReference>
<evidence type="ECO:0000256" key="1">
    <source>
        <dbReference type="SAM" id="MobiDB-lite"/>
    </source>
</evidence>
<gene>
    <name evidence="3" type="ORF">SmJEL517_g03218</name>
</gene>
<feature type="domain" description="Transcriptional regulatory protein RXT2 N-terminal" evidence="2">
    <location>
        <begin position="24"/>
        <end position="145"/>
    </location>
</feature>
<feature type="region of interest" description="Disordered" evidence="1">
    <location>
        <begin position="208"/>
        <end position="231"/>
    </location>
</feature>
<dbReference type="Pfam" id="PF08595">
    <property type="entry name" value="RXT2_N"/>
    <property type="match status" value="1"/>
</dbReference>
<evidence type="ECO:0000313" key="3">
    <source>
        <dbReference type="EMBL" id="TPX34047.1"/>
    </source>
</evidence>
<keyword evidence="4" id="KW-1185">Reference proteome</keyword>
<dbReference type="OrthoDB" id="2140494at2759"/>
<feature type="region of interest" description="Disordered" evidence="1">
    <location>
        <begin position="16"/>
        <end position="46"/>
    </location>
</feature>
<organism evidence="3 4">
    <name type="scientific">Synchytrium microbalum</name>
    <dbReference type="NCBI Taxonomy" id="1806994"/>
    <lineage>
        <taxon>Eukaryota</taxon>
        <taxon>Fungi</taxon>
        <taxon>Fungi incertae sedis</taxon>
        <taxon>Chytridiomycota</taxon>
        <taxon>Chytridiomycota incertae sedis</taxon>
        <taxon>Chytridiomycetes</taxon>
        <taxon>Synchytriales</taxon>
        <taxon>Synchytriaceae</taxon>
        <taxon>Synchytrium</taxon>
    </lineage>
</organism>
<accession>A0A507BZ18</accession>
<dbReference type="RefSeq" id="XP_031024889.1">
    <property type="nucleotide sequence ID" value="XM_031169146.1"/>
</dbReference>
<dbReference type="InterPro" id="IPR013904">
    <property type="entry name" value="RXT2_N"/>
</dbReference>